<feature type="transmembrane region" description="Helical" evidence="2">
    <location>
        <begin position="186"/>
        <end position="206"/>
    </location>
</feature>
<feature type="region of interest" description="Disordered" evidence="1">
    <location>
        <begin position="1"/>
        <end position="23"/>
    </location>
</feature>
<keyword evidence="2" id="KW-0472">Membrane</keyword>
<feature type="transmembrane region" description="Helical" evidence="2">
    <location>
        <begin position="158"/>
        <end position="180"/>
    </location>
</feature>
<feature type="transmembrane region" description="Helical" evidence="2">
    <location>
        <begin position="131"/>
        <end position="151"/>
    </location>
</feature>
<evidence type="ECO:0000313" key="3">
    <source>
        <dbReference type="EMBL" id="RAK32920.1"/>
    </source>
</evidence>
<name>A0A327Z8H0_9ACTN</name>
<feature type="transmembrane region" description="Helical" evidence="2">
    <location>
        <begin position="289"/>
        <end position="308"/>
    </location>
</feature>
<feature type="transmembrane region" description="Helical" evidence="2">
    <location>
        <begin position="328"/>
        <end position="347"/>
    </location>
</feature>
<feature type="transmembrane region" description="Helical" evidence="2">
    <location>
        <begin position="260"/>
        <end position="280"/>
    </location>
</feature>
<feature type="transmembrane region" description="Helical" evidence="2">
    <location>
        <begin position="104"/>
        <end position="125"/>
    </location>
</feature>
<organism evidence="3 4">
    <name type="scientific">Actinoplanes lutulentus</name>
    <dbReference type="NCBI Taxonomy" id="1287878"/>
    <lineage>
        <taxon>Bacteria</taxon>
        <taxon>Bacillati</taxon>
        <taxon>Actinomycetota</taxon>
        <taxon>Actinomycetes</taxon>
        <taxon>Micromonosporales</taxon>
        <taxon>Micromonosporaceae</taxon>
        <taxon>Actinoplanes</taxon>
    </lineage>
</organism>
<sequence>MSSAMDGSAMDGSTVGGGTVDGSAMDGSTVGGGAVDGTAEARYRRWLALYPRDFREEYEDEMLGVLMSDGRPGPRQFLDLFRAAVAVRLRRVPAPHAFRQAARVVQLFGALLLLANVLRLVLPFLVRPDHLVALDAIEVLRVAAWSLVLIAALRSWRLLGFAGSAAGLAGEIAAPARWYLDTPAMVLNAYWLIMAAAVVLIAGLIATRGRGGVRGLGLVLAASAVLASTNEVAWSAPMYVSRAVLVGEGAPMWFLTTDAVLVGGALLLVAAVVLVVLAVIRQEAPVRRWLLAWAAPVLVTVPLIRTGFGAFIDHNKGHPEATRLIDPLQWTVLVLVPLAAFLVVASLTSRYERGRA</sequence>
<keyword evidence="2" id="KW-1133">Transmembrane helix</keyword>
<proteinExistence type="predicted"/>
<reference evidence="3 4" key="1">
    <citation type="submission" date="2018-06" db="EMBL/GenBank/DDBJ databases">
        <title>Genomic Encyclopedia of Type Strains, Phase III (KMG-III): the genomes of soil and plant-associated and newly described type strains.</title>
        <authorList>
            <person name="Whitman W."/>
        </authorList>
    </citation>
    <scope>NUCLEOTIDE SEQUENCE [LARGE SCALE GENOMIC DNA]</scope>
    <source>
        <strain evidence="3 4">CGMCC 4.7090</strain>
    </source>
</reference>
<keyword evidence="4" id="KW-1185">Reference proteome</keyword>
<dbReference type="EMBL" id="QLMJ01000013">
    <property type="protein sequence ID" value="RAK32920.1"/>
    <property type="molecule type" value="Genomic_DNA"/>
</dbReference>
<dbReference type="AlphaFoldDB" id="A0A327Z8H0"/>
<protein>
    <submittedName>
        <fullName evidence="3">Uncharacterized protein</fullName>
    </submittedName>
</protein>
<gene>
    <name evidence="3" type="ORF">B0I29_113217</name>
</gene>
<comment type="caution">
    <text evidence="3">The sequence shown here is derived from an EMBL/GenBank/DDBJ whole genome shotgun (WGS) entry which is preliminary data.</text>
</comment>
<dbReference type="Proteomes" id="UP000249341">
    <property type="component" value="Unassembled WGS sequence"/>
</dbReference>
<accession>A0A327Z8H0</accession>
<dbReference type="RefSeq" id="WP_146616889.1">
    <property type="nucleotide sequence ID" value="NZ_JACHWI010000005.1"/>
</dbReference>
<keyword evidence="2" id="KW-0812">Transmembrane</keyword>
<evidence type="ECO:0000256" key="1">
    <source>
        <dbReference type="SAM" id="MobiDB-lite"/>
    </source>
</evidence>
<evidence type="ECO:0000256" key="2">
    <source>
        <dbReference type="SAM" id="Phobius"/>
    </source>
</evidence>
<evidence type="ECO:0000313" key="4">
    <source>
        <dbReference type="Proteomes" id="UP000249341"/>
    </source>
</evidence>
<dbReference type="OrthoDB" id="5150238at2"/>
<feature type="transmembrane region" description="Helical" evidence="2">
    <location>
        <begin position="218"/>
        <end position="240"/>
    </location>
</feature>